<evidence type="ECO:0000313" key="2">
    <source>
        <dbReference type="Proteomes" id="UP001325023"/>
    </source>
</evidence>
<proteinExistence type="predicted"/>
<evidence type="ECO:0000313" key="1">
    <source>
        <dbReference type="EMBL" id="WQD73059.1"/>
    </source>
</evidence>
<sequence>MLQLHKIELHQNAASFPNPLVPREVLADVENANQLLSHAQAKADELIRRAGEKCEAMQKQTSLEFWQRADKQLKCWEHEREGILASLEHHATLVINQAIQRILDETVEPQRLQALIQQLLASQIPQVNATLLCCPSEFEHVKKYLASYGATLWKLQPDATALPQTLTLRTNEGDFLINWNSMLEMLLKQSR</sequence>
<reference evidence="1" key="1">
    <citation type="submission" date="2023-12" db="EMBL/GenBank/DDBJ databases">
        <title>Genome sequencing and assembly of bacterial species from a model synthetic community.</title>
        <authorList>
            <person name="Hogle S.L."/>
        </authorList>
    </citation>
    <scope>NUCLEOTIDE SEQUENCE</scope>
    <source>
        <strain evidence="1">SBW25</strain>
    </source>
</reference>
<gene>
    <name evidence="1" type="primary">sctL</name>
    <name evidence="1" type="ORF">U0037_03635</name>
</gene>
<keyword evidence="2" id="KW-1185">Reference proteome</keyword>
<dbReference type="Proteomes" id="UP001325023">
    <property type="component" value="Chromosome"/>
</dbReference>
<organism evidence="1 2">
    <name type="scientific">Pseudomonas fluorescens</name>
    <dbReference type="NCBI Taxonomy" id="294"/>
    <lineage>
        <taxon>Bacteria</taxon>
        <taxon>Pseudomonadati</taxon>
        <taxon>Pseudomonadota</taxon>
        <taxon>Gammaproteobacteria</taxon>
        <taxon>Pseudomonadales</taxon>
        <taxon>Pseudomonadaceae</taxon>
        <taxon>Pseudomonas</taxon>
    </lineage>
</organism>
<protein>
    <submittedName>
        <fullName evidence="1">Type III secretion system stator protein SctL</fullName>
    </submittedName>
</protein>
<name>A0ACD4XVK3_PSEFL</name>
<accession>A0ACD4XVK3</accession>
<dbReference type="EMBL" id="CP140009">
    <property type="protein sequence ID" value="WQD73059.1"/>
    <property type="molecule type" value="Genomic_DNA"/>
</dbReference>